<organism evidence="2 3">
    <name type="scientific">Heligmosomoides polygyrus</name>
    <name type="common">Parasitic roundworm</name>
    <dbReference type="NCBI Taxonomy" id="6339"/>
    <lineage>
        <taxon>Eukaryota</taxon>
        <taxon>Metazoa</taxon>
        <taxon>Ecdysozoa</taxon>
        <taxon>Nematoda</taxon>
        <taxon>Chromadorea</taxon>
        <taxon>Rhabditida</taxon>
        <taxon>Rhabditina</taxon>
        <taxon>Rhabditomorpha</taxon>
        <taxon>Strongyloidea</taxon>
        <taxon>Heligmosomidae</taxon>
        <taxon>Heligmosomoides</taxon>
    </lineage>
</organism>
<reference evidence="3" key="2">
    <citation type="submission" date="2019-09" db="UniProtKB">
        <authorList>
            <consortium name="WormBaseParasite"/>
        </authorList>
    </citation>
    <scope>IDENTIFICATION</scope>
</reference>
<accession>A0A183G0N9</accession>
<keyword evidence="2" id="KW-1185">Reference proteome</keyword>
<evidence type="ECO:0000313" key="2">
    <source>
        <dbReference type="Proteomes" id="UP000050761"/>
    </source>
</evidence>
<name>A0A183G0N9_HELPZ</name>
<evidence type="ECO:0000313" key="1">
    <source>
        <dbReference type="EMBL" id="VDP00428.1"/>
    </source>
</evidence>
<sequence>MTYAEERRHLCIVGEEVAEVSTESTALKDGGDLPAAAEKMPAKKRGLAAVRQKAIRRVHQARLGDTCGRARTSSSQGGPLSQ</sequence>
<gene>
    <name evidence="1" type="ORF">HPBE_LOCUS14672</name>
</gene>
<dbReference type="WBParaSite" id="HPBE_0001467101-mRNA-1">
    <property type="protein sequence ID" value="HPBE_0001467101-mRNA-1"/>
    <property type="gene ID" value="HPBE_0001467101"/>
</dbReference>
<dbReference type="EMBL" id="UZAH01028477">
    <property type="protein sequence ID" value="VDP00428.1"/>
    <property type="molecule type" value="Genomic_DNA"/>
</dbReference>
<evidence type="ECO:0000313" key="3">
    <source>
        <dbReference type="WBParaSite" id="HPBE_0001467101-mRNA-1"/>
    </source>
</evidence>
<dbReference type="Proteomes" id="UP000050761">
    <property type="component" value="Unassembled WGS sequence"/>
</dbReference>
<protein>
    <submittedName>
        <fullName evidence="1 3">Uncharacterized protein</fullName>
    </submittedName>
</protein>
<accession>A0A3P8AU63</accession>
<reference evidence="1 2" key="1">
    <citation type="submission" date="2018-11" db="EMBL/GenBank/DDBJ databases">
        <authorList>
            <consortium name="Pathogen Informatics"/>
        </authorList>
    </citation>
    <scope>NUCLEOTIDE SEQUENCE [LARGE SCALE GENOMIC DNA]</scope>
</reference>
<proteinExistence type="predicted"/>
<dbReference type="AlphaFoldDB" id="A0A183G0N9"/>